<name>Q1K0K3_DESA6</name>
<reference evidence="2" key="2">
    <citation type="submission" date="2006-05" db="EMBL/GenBank/DDBJ databases">
        <title>Sequencing of the draft genome and assembly of Desulfuromonas acetoxidans DSM 684.</title>
        <authorList>
            <consortium name="US DOE Joint Genome Institute (JGI-PGF)"/>
            <person name="Copeland A."/>
            <person name="Lucas S."/>
            <person name="Lapidus A."/>
            <person name="Barry K."/>
            <person name="Detter J.C."/>
            <person name="Glavina del Rio T."/>
            <person name="Hammon N."/>
            <person name="Israni S."/>
            <person name="Dalin E."/>
            <person name="Tice H."/>
            <person name="Bruce D."/>
            <person name="Pitluck S."/>
            <person name="Richardson P."/>
        </authorList>
    </citation>
    <scope>NUCLEOTIDE SEQUENCE [LARGE SCALE GENOMIC DNA]</scope>
    <source>
        <strain evidence="2">DSM 684</strain>
    </source>
</reference>
<evidence type="ECO:0000259" key="1">
    <source>
        <dbReference type="Pfam" id="PF12705"/>
    </source>
</evidence>
<dbReference type="InterPro" id="IPR038726">
    <property type="entry name" value="PDDEXK_AddAB-type"/>
</dbReference>
<dbReference type="Pfam" id="PF12705">
    <property type="entry name" value="PDDEXK_1"/>
    <property type="match status" value="1"/>
</dbReference>
<dbReference type="SUPFAM" id="SSF52540">
    <property type="entry name" value="P-loop containing nucleoside triphosphate hydrolases"/>
    <property type="match status" value="1"/>
</dbReference>
<dbReference type="Gene3D" id="3.90.320.10">
    <property type="match status" value="1"/>
</dbReference>
<protein>
    <recommendedName>
        <fullName evidence="1">PD-(D/E)XK endonuclease-like domain-containing protein</fullName>
    </recommendedName>
</protein>
<reference evidence="2" key="1">
    <citation type="submission" date="2006-05" db="EMBL/GenBank/DDBJ databases">
        <title>Annotation of the draft genome assembly of Desulfuromonas acetoxidans DSM 684.</title>
        <authorList>
            <consortium name="US DOE Joint Genome Institute (JGI-ORNL)"/>
            <person name="Larimer F."/>
            <person name="Land M."/>
            <person name="Hauser L."/>
        </authorList>
    </citation>
    <scope>NUCLEOTIDE SEQUENCE [LARGE SCALE GENOMIC DNA]</scope>
    <source>
        <strain evidence="2">DSM 684</strain>
    </source>
</reference>
<dbReference type="NCBIfam" id="TIGR03623">
    <property type="entry name" value="probable DNA repair protein"/>
    <property type="match status" value="1"/>
</dbReference>
<evidence type="ECO:0000313" key="2">
    <source>
        <dbReference type="EMBL" id="EAT15938.1"/>
    </source>
</evidence>
<dbReference type="InterPro" id="IPR027417">
    <property type="entry name" value="P-loop_NTPase"/>
</dbReference>
<dbReference type="Gene3D" id="3.40.50.300">
    <property type="entry name" value="P-loop containing nucleotide triphosphate hydrolases"/>
    <property type="match status" value="1"/>
</dbReference>
<organism evidence="2 3">
    <name type="scientific">Desulfuromonas acetoxidans (strain DSM 684 / 11070)</name>
    <dbReference type="NCBI Taxonomy" id="281689"/>
    <lineage>
        <taxon>Bacteria</taxon>
        <taxon>Pseudomonadati</taxon>
        <taxon>Thermodesulfobacteriota</taxon>
        <taxon>Desulfuromonadia</taxon>
        <taxon>Desulfuromonadales</taxon>
        <taxon>Desulfuromonadaceae</taxon>
        <taxon>Desulfuromonas</taxon>
    </lineage>
</organism>
<accession>Q1K0K3</accession>
<dbReference type="Proteomes" id="UP000005695">
    <property type="component" value="Unassembled WGS sequence"/>
</dbReference>
<feature type="domain" description="PD-(D/E)XK endonuclease-like" evidence="1">
    <location>
        <begin position="600"/>
        <end position="866"/>
    </location>
</feature>
<evidence type="ECO:0000313" key="3">
    <source>
        <dbReference type="Proteomes" id="UP000005695"/>
    </source>
</evidence>
<dbReference type="EMBL" id="AAEW02000007">
    <property type="protein sequence ID" value="EAT15938.1"/>
    <property type="molecule type" value="Genomic_DNA"/>
</dbReference>
<gene>
    <name evidence="2" type="ORF">Dace_2238</name>
</gene>
<dbReference type="InterPro" id="IPR019925">
    <property type="entry name" value="DNA_repair_protein_predicted"/>
</dbReference>
<keyword evidence="3" id="KW-1185">Reference proteome</keyword>
<dbReference type="InterPro" id="IPR011604">
    <property type="entry name" value="PDDEXK-like_dom_sf"/>
</dbReference>
<sequence length="881" mass="99195">MLYPPEHPIWSHLEAGHCVITVNRRLARTLAEDFAGYCALQQLSVWETPAIFPVNEWFEREFARLDSDLVLLESSQVVAVWNRVIEEDLHRSGVDLLQVPATVRQAVRADTLCCDYLVDSYIPDGVEQEAFLRWRQCYEARCREQQWLDRTRLPEMIEQAVSDGRLIVDSGQIWLGFDDLTPLLHRIQQTLNSAGCTIENLAAARVNPVAFDAVAAADESEELLAAARWARQCLEQQVGIVAVVVPELERLQGEVQTIFSRELSRSAYPDRVPMDTFNMSLGYPLADQGMVAAALTLLQLQDSLDFDQLSYLLRCPWFAGGIDEWQQRALFERQLRADNVLRLSVSDLLYRLRHQPQAPRGMLHLVEQLQRWQGEHDKIAPADWVEHLNSFLQQIGWPGDASLDSRGYQVFAAWQDKVLTPVARLGVVSATMTPGQLVSWVCRLSREILFQPKAQDHRLQIIGLLETAGLTFDALWLCGAGEQVFPGGLSFNPFLPVALQKQSQMPHSDLFHEADYARLLLERLQHAAQQMVISYAQNKEERPCRCSPYLSQLPWQQCQETDGVDWNGVSLEAIDDCRAPSLSSAQLEEPLSGGTGLLKEQAQCPFKAFIHYRVGVRALDVPQPGLTSRRRGDLLHRVLQQVWQCLGSHAGLLDYDDTALRELIAEQVVAVLDGTRFAGHERALLAVEKQRLESLVLEWLDVERQREPFNVQSVEERQQLQVGPLRLNTIPDRIDMTADGRMIVLDYKTGQISVGDLVGEVLLEPQLPVYALHGVQGDVAAISFAQVRHGRCAFKGVSAEDEVLPGVRSVERSRGVKEGIANWTELIDHWRQHAQCTAQAVVDGDATVTPIHAKVCQFCDLKGLCRIDLQCVEEQHGEDKA</sequence>
<proteinExistence type="predicted"/>
<comment type="caution">
    <text evidence="2">The sequence shown here is derived from an EMBL/GenBank/DDBJ whole genome shotgun (WGS) entry which is preliminary data.</text>
</comment>
<dbReference type="AlphaFoldDB" id="Q1K0K3"/>